<sequence>MITIVLPQFVVDKWWHQLLHNQTSLFIKARLLKKRNIAMVTIPYLIEE</sequence>
<reference evidence="1 2" key="1">
    <citation type="submission" date="2021-03" db="EMBL/GenBank/DDBJ databases">
        <title>Genomic Encyclopedia of Type Strains, Phase IV (KMG-IV): sequencing the most valuable type-strain genomes for metagenomic binning, comparative biology and taxonomic classification.</title>
        <authorList>
            <person name="Goeker M."/>
        </authorList>
    </citation>
    <scope>NUCLEOTIDE SEQUENCE [LARGE SCALE GENOMIC DNA]</scope>
    <source>
        <strain evidence="1 2">DSM 28650</strain>
    </source>
</reference>
<gene>
    <name evidence="1" type="ORF">J2Z44_001435</name>
</gene>
<evidence type="ECO:0000313" key="2">
    <source>
        <dbReference type="Proteomes" id="UP001519308"/>
    </source>
</evidence>
<keyword evidence="2" id="KW-1185">Reference proteome</keyword>
<protein>
    <submittedName>
        <fullName evidence="1">Uncharacterized protein</fullName>
    </submittedName>
</protein>
<name>A0ABS4K1I0_9CLOT</name>
<accession>A0ABS4K1I0</accession>
<dbReference type="InterPro" id="IPR053153">
    <property type="entry name" value="APC_K+_Transporter"/>
</dbReference>
<dbReference type="PANTHER" id="PTHR47704">
    <property type="entry name" value="POTASSIUM TRANSPORTER KIMA"/>
    <property type="match status" value="1"/>
</dbReference>
<evidence type="ECO:0000313" key="1">
    <source>
        <dbReference type="EMBL" id="MBP2021639.1"/>
    </source>
</evidence>
<organism evidence="1 2">
    <name type="scientific">Clostridium punense</name>
    <dbReference type="NCBI Taxonomy" id="1054297"/>
    <lineage>
        <taxon>Bacteria</taxon>
        <taxon>Bacillati</taxon>
        <taxon>Bacillota</taxon>
        <taxon>Clostridia</taxon>
        <taxon>Eubacteriales</taxon>
        <taxon>Clostridiaceae</taxon>
        <taxon>Clostridium</taxon>
    </lineage>
</organism>
<dbReference type="PANTHER" id="PTHR47704:SF1">
    <property type="entry name" value="POTASSIUM TRANSPORTER KIMA"/>
    <property type="match status" value="1"/>
</dbReference>
<comment type="caution">
    <text evidence="1">The sequence shown here is derived from an EMBL/GenBank/DDBJ whole genome shotgun (WGS) entry which is preliminary data.</text>
</comment>
<dbReference type="EMBL" id="JAGGLL010000009">
    <property type="protein sequence ID" value="MBP2021639.1"/>
    <property type="molecule type" value="Genomic_DNA"/>
</dbReference>
<dbReference type="Proteomes" id="UP001519308">
    <property type="component" value="Unassembled WGS sequence"/>
</dbReference>
<proteinExistence type="predicted"/>